<sequence>MNELLQWVSAVASGTDATFKRKAAELLPSLRGGPAAHNRAMWAFGSLAHCEFGQAAGGGWRVVPPVLAAGDPATSATAVLCGARSDALLERLASAAAGRMFTLPQRGAPDLVRVETASAGEMISLAREVGIPVQWNAALAVLAAYRVPSPASFPETALPSGGWKVSRFSRSRMDWTASTLAEAGCAQRGLFRFSSDYGTRHIVRHAGISRDAPPAVAKFWVLGRRQRAMRLDLSKGIASFPITVRPPGLIDRALVVCSGTLPSVAERHLVYSGVTAPVAAAVSAALRNIGEGAK</sequence>
<name>A0ABV7MYI1_9HYPH</name>
<organism evidence="1 2">
    <name type="scientific">Mesorhizobium cantuariense</name>
    <dbReference type="NCBI Taxonomy" id="1300275"/>
    <lineage>
        <taxon>Bacteria</taxon>
        <taxon>Pseudomonadati</taxon>
        <taxon>Pseudomonadota</taxon>
        <taxon>Alphaproteobacteria</taxon>
        <taxon>Hyphomicrobiales</taxon>
        <taxon>Phyllobacteriaceae</taxon>
        <taxon>Mesorhizobium</taxon>
    </lineage>
</organism>
<reference evidence="2" key="1">
    <citation type="journal article" date="2019" name="Int. J. Syst. Evol. Microbiol.">
        <title>The Global Catalogue of Microorganisms (GCM) 10K type strain sequencing project: providing services to taxonomists for standard genome sequencing and annotation.</title>
        <authorList>
            <consortium name="The Broad Institute Genomics Platform"/>
            <consortium name="The Broad Institute Genome Sequencing Center for Infectious Disease"/>
            <person name="Wu L."/>
            <person name="Ma J."/>
        </authorList>
    </citation>
    <scope>NUCLEOTIDE SEQUENCE [LARGE SCALE GENOMIC DNA]</scope>
    <source>
        <strain evidence="2">ICMP 19515</strain>
    </source>
</reference>
<dbReference type="Proteomes" id="UP001595648">
    <property type="component" value="Unassembled WGS sequence"/>
</dbReference>
<dbReference type="RefSeq" id="WP_378984629.1">
    <property type="nucleotide sequence ID" value="NZ_JBHRVD010000001.1"/>
</dbReference>
<comment type="caution">
    <text evidence="1">The sequence shown here is derived from an EMBL/GenBank/DDBJ whole genome shotgun (WGS) entry which is preliminary data.</text>
</comment>
<proteinExistence type="predicted"/>
<gene>
    <name evidence="1" type="ORF">ACFOJ9_30595</name>
</gene>
<accession>A0ABV7MYI1</accession>
<protein>
    <submittedName>
        <fullName evidence="1">Uncharacterized protein</fullName>
    </submittedName>
</protein>
<keyword evidence="2" id="KW-1185">Reference proteome</keyword>
<evidence type="ECO:0000313" key="2">
    <source>
        <dbReference type="Proteomes" id="UP001595648"/>
    </source>
</evidence>
<evidence type="ECO:0000313" key="1">
    <source>
        <dbReference type="EMBL" id="MFC3326076.1"/>
    </source>
</evidence>
<dbReference type="EMBL" id="JBHRVD010000001">
    <property type="protein sequence ID" value="MFC3326076.1"/>
    <property type="molecule type" value="Genomic_DNA"/>
</dbReference>